<comment type="catalytic activity">
    <reaction evidence="11">
        <text>ATP + H2O = ADP + phosphate + H(+)</text>
        <dbReference type="Rhea" id="RHEA:13065"/>
        <dbReference type="ChEBI" id="CHEBI:15377"/>
        <dbReference type="ChEBI" id="CHEBI:15378"/>
        <dbReference type="ChEBI" id="CHEBI:30616"/>
        <dbReference type="ChEBI" id="CHEBI:43474"/>
        <dbReference type="ChEBI" id="CHEBI:456216"/>
        <dbReference type="EC" id="5.6.2.3"/>
    </reaction>
</comment>
<dbReference type="Gene3D" id="3.40.50.300">
    <property type="entry name" value="P-loop containing nucleotide triphosphate hydrolases"/>
    <property type="match status" value="1"/>
</dbReference>
<dbReference type="InterPro" id="IPR036185">
    <property type="entry name" value="DNA_heli_DnaB-like_N_sf"/>
</dbReference>
<reference evidence="15 16" key="1">
    <citation type="submission" date="2022-10" db="EMBL/GenBank/DDBJ databases">
        <title>Luteolibacter flavescens strain MCCC 1K03193, whole genome shotgun sequencing project.</title>
        <authorList>
            <person name="Zhao G."/>
            <person name="Shen L."/>
        </authorList>
    </citation>
    <scope>NUCLEOTIDE SEQUENCE [LARGE SCALE GENOMIC DNA]</scope>
    <source>
        <strain evidence="15 16">MCCC 1K03193</strain>
    </source>
</reference>
<keyword evidence="16" id="KW-1185">Reference proteome</keyword>
<dbReference type="PANTHER" id="PTHR30153:SF2">
    <property type="entry name" value="REPLICATIVE DNA HELICASE"/>
    <property type="match status" value="1"/>
</dbReference>
<dbReference type="RefSeq" id="WP_264501454.1">
    <property type="nucleotide sequence ID" value="NZ_JAPDDS010000006.1"/>
</dbReference>
<evidence type="ECO:0000256" key="3">
    <source>
        <dbReference type="ARBA" id="ARBA00022705"/>
    </source>
</evidence>
<evidence type="ECO:0000313" key="15">
    <source>
        <dbReference type="EMBL" id="MCW1885497.1"/>
    </source>
</evidence>
<keyword evidence="9" id="KW-0413">Isomerase</keyword>
<accession>A0ABT3FPL0</accession>
<dbReference type="InterPro" id="IPR007694">
    <property type="entry name" value="DNA_helicase_DnaB-like_C"/>
</dbReference>
<dbReference type="EMBL" id="JAPDDS010000006">
    <property type="protein sequence ID" value="MCW1885497.1"/>
    <property type="molecule type" value="Genomic_DNA"/>
</dbReference>
<evidence type="ECO:0000256" key="7">
    <source>
        <dbReference type="ARBA" id="ARBA00022840"/>
    </source>
</evidence>
<proteinExistence type="inferred from homology"/>
<keyword evidence="6" id="KW-0347">Helicase</keyword>
<sequence>MSEDPIIRQMPHAIGPEKSVLSSLFKGDRLLDESPRPVHRDLFYHAAHRALFEDFVSVGNSWELVSTVQRLHDKGILDHVGGPAGVTDIYTYAPNGHHFAPHLDILCDRYARRMAIRAATAAAEAAYDCSGEADYLAALSAPVTAVFDAAADAAPTKGMKTLAADFLARFEQKVAGEMIADGIMTGIPEVDRHLHGMKPQHVGIISGRSSGGKSTLATQIFGGLTDALYLILERTEQSAFDRSVVQVARIHHGAVFDPKQFAEMSGRSRPEKRHLIAIQKAVNQLSTSNLHIVKPSNRRLATICAEIRRHVRLNKVKVVFLDQIGLVRGERVKGDTGEAELRGISNTLQELTHELAISLVVLSQVTADGETKNARAVEEDADWWLSIIQERDKKKANFGEHQHILIAKDSHHSSGGERLPLILDKDTLRFVHGFPASADEPKEAEKKDRFGNSRR</sequence>
<dbReference type="EC" id="5.6.2.3" evidence="10"/>
<dbReference type="Proteomes" id="UP001207930">
    <property type="component" value="Unassembled WGS sequence"/>
</dbReference>
<evidence type="ECO:0000256" key="10">
    <source>
        <dbReference type="ARBA" id="ARBA00044969"/>
    </source>
</evidence>
<protein>
    <recommendedName>
        <fullName evidence="10">DNA 5'-3' helicase</fullName>
        <ecNumber evidence="10">5.6.2.3</ecNumber>
    </recommendedName>
</protein>
<comment type="similarity">
    <text evidence="1">Belongs to the helicase family. DnaB subfamily.</text>
</comment>
<dbReference type="InterPro" id="IPR016136">
    <property type="entry name" value="DNA_helicase_N/primase_C"/>
</dbReference>
<evidence type="ECO:0000259" key="14">
    <source>
        <dbReference type="Pfam" id="PF03796"/>
    </source>
</evidence>
<evidence type="ECO:0000256" key="6">
    <source>
        <dbReference type="ARBA" id="ARBA00022806"/>
    </source>
</evidence>
<organism evidence="15 16">
    <name type="scientific">Luteolibacter flavescens</name>
    <dbReference type="NCBI Taxonomy" id="1859460"/>
    <lineage>
        <taxon>Bacteria</taxon>
        <taxon>Pseudomonadati</taxon>
        <taxon>Verrucomicrobiota</taxon>
        <taxon>Verrucomicrobiia</taxon>
        <taxon>Verrucomicrobiales</taxon>
        <taxon>Verrucomicrobiaceae</taxon>
        <taxon>Luteolibacter</taxon>
    </lineage>
</organism>
<evidence type="ECO:0000256" key="1">
    <source>
        <dbReference type="ARBA" id="ARBA00008428"/>
    </source>
</evidence>
<dbReference type="SUPFAM" id="SSF52540">
    <property type="entry name" value="P-loop containing nucleoside triphosphate hydrolases"/>
    <property type="match status" value="1"/>
</dbReference>
<keyword evidence="4" id="KW-0547">Nucleotide-binding</keyword>
<dbReference type="InterPro" id="IPR027417">
    <property type="entry name" value="P-loop_NTPase"/>
</dbReference>
<evidence type="ECO:0000259" key="13">
    <source>
        <dbReference type="Pfam" id="PF00772"/>
    </source>
</evidence>
<evidence type="ECO:0000256" key="2">
    <source>
        <dbReference type="ARBA" id="ARBA00022515"/>
    </source>
</evidence>
<keyword evidence="7" id="KW-0067">ATP-binding</keyword>
<dbReference type="SUPFAM" id="SSF48024">
    <property type="entry name" value="N-terminal domain of DnaB helicase"/>
    <property type="match status" value="1"/>
</dbReference>
<dbReference type="Pfam" id="PF03796">
    <property type="entry name" value="DnaB_C"/>
    <property type="match status" value="1"/>
</dbReference>
<feature type="compositionally biased region" description="Basic and acidic residues" evidence="12">
    <location>
        <begin position="439"/>
        <end position="455"/>
    </location>
</feature>
<keyword evidence="8" id="KW-0238">DNA-binding</keyword>
<keyword evidence="3" id="KW-0235">DNA replication</keyword>
<dbReference type="InterPro" id="IPR007693">
    <property type="entry name" value="DNA_helicase_DnaB-like_N"/>
</dbReference>
<dbReference type="Pfam" id="PF00772">
    <property type="entry name" value="DnaB"/>
    <property type="match status" value="1"/>
</dbReference>
<dbReference type="PANTHER" id="PTHR30153">
    <property type="entry name" value="REPLICATIVE DNA HELICASE DNAB"/>
    <property type="match status" value="1"/>
</dbReference>
<name>A0ABT3FPL0_9BACT</name>
<gene>
    <name evidence="15" type="ORF">OKA04_12225</name>
</gene>
<evidence type="ECO:0000256" key="9">
    <source>
        <dbReference type="ARBA" id="ARBA00023235"/>
    </source>
</evidence>
<evidence type="ECO:0000256" key="8">
    <source>
        <dbReference type="ARBA" id="ARBA00023125"/>
    </source>
</evidence>
<feature type="domain" description="DNA helicase DnaB-like N-terminal" evidence="13">
    <location>
        <begin position="10"/>
        <end position="107"/>
    </location>
</feature>
<evidence type="ECO:0000256" key="5">
    <source>
        <dbReference type="ARBA" id="ARBA00022801"/>
    </source>
</evidence>
<comment type="caution">
    <text evidence="15">The sequence shown here is derived from an EMBL/GenBank/DDBJ whole genome shotgun (WGS) entry which is preliminary data.</text>
</comment>
<evidence type="ECO:0000256" key="11">
    <source>
        <dbReference type="ARBA" id="ARBA00048954"/>
    </source>
</evidence>
<keyword evidence="2" id="KW-0639">Primosome</keyword>
<feature type="domain" description="SF4 helicase" evidence="14">
    <location>
        <begin position="182"/>
        <end position="414"/>
    </location>
</feature>
<keyword evidence="5" id="KW-0378">Hydrolase</keyword>
<evidence type="ECO:0000256" key="4">
    <source>
        <dbReference type="ARBA" id="ARBA00022741"/>
    </source>
</evidence>
<feature type="region of interest" description="Disordered" evidence="12">
    <location>
        <begin position="434"/>
        <end position="455"/>
    </location>
</feature>
<evidence type="ECO:0000256" key="12">
    <source>
        <dbReference type="SAM" id="MobiDB-lite"/>
    </source>
</evidence>
<evidence type="ECO:0000313" key="16">
    <source>
        <dbReference type="Proteomes" id="UP001207930"/>
    </source>
</evidence>
<dbReference type="Gene3D" id="1.10.860.10">
    <property type="entry name" value="DNAb Helicase, Chain A"/>
    <property type="match status" value="1"/>
</dbReference>